<organism evidence="1 2">
    <name type="scientific">uncultured phage cr18_1</name>
    <dbReference type="NCBI Taxonomy" id="2986407"/>
    <lineage>
        <taxon>Viruses</taxon>
        <taxon>Duplodnaviria</taxon>
        <taxon>Heunggongvirae</taxon>
        <taxon>Uroviricota</taxon>
        <taxon>Caudoviricetes</taxon>
        <taxon>Crassvirales</taxon>
        <taxon>Steigviridae</taxon>
        <taxon>Asinivirinae</taxon>
        <taxon>Lebriduvirus</taxon>
        <taxon>Lebriduvirus gastrointestinalis</taxon>
    </lineage>
</organism>
<dbReference type="EMBL" id="MZ130485">
    <property type="protein sequence ID" value="QWM90033.1"/>
    <property type="molecule type" value="Genomic_DNA"/>
</dbReference>
<evidence type="ECO:0000313" key="2">
    <source>
        <dbReference type="Proteomes" id="UP000827799"/>
    </source>
</evidence>
<reference evidence="1 2" key="1">
    <citation type="submission" date="2021-04" db="EMBL/GenBank/DDBJ databases">
        <authorList>
            <person name="Shkoporov A.N."/>
            <person name="Stockdale S.R."/>
            <person name="Guerin E."/>
            <person name="Ross R.P."/>
            <person name="Hill C."/>
        </authorList>
    </citation>
    <scope>NUCLEOTIDE SEQUENCE [LARGE SCALE GENOMIC DNA]</scope>
    <source>
        <strain evidence="2">cr18_1</strain>
    </source>
</reference>
<name>A0AAE7RY20_9CAUD</name>
<evidence type="ECO:0000313" key="1">
    <source>
        <dbReference type="EMBL" id="QWM90033.1"/>
    </source>
</evidence>
<keyword evidence="2" id="KW-1185">Reference proteome</keyword>
<protein>
    <submittedName>
        <fullName evidence="1">Uncharacterized protein</fullName>
    </submittedName>
</protein>
<sequence>MIIPIFDYKLTVLIFDKWEELRGIIPDEEIDVEARAITISKHGASLVAVNAKCGSSIVHEAEHIKNNLWIHIGYNPQKDNDEVDAYVITYIYNKIVHVYYKHLDDIGVNVRDTY</sequence>
<dbReference type="RefSeq" id="YP_010359605.1">
    <property type="nucleotide sequence ID" value="NC_062775.1"/>
</dbReference>
<gene>
    <name evidence="1" type="primary">gp_22676</name>
</gene>
<dbReference type="Proteomes" id="UP000827799">
    <property type="component" value="Segment"/>
</dbReference>
<proteinExistence type="predicted"/>
<accession>A0AAE7RY20</accession>
<dbReference type="GeneID" id="75691918"/>
<dbReference type="KEGG" id="vg:75691918"/>